<keyword evidence="5" id="KW-0443">Lipid metabolism</keyword>
<dbReference type="GO" id="GO:0003857">
    <property type="term" value="F:(3S)-3-hydroxyacyl-CoA dehydrogenase (NAD+) activity"/>
    <property type="evidence" value="ECO:0007669"/>
    <property type="project" value="UniProtKB-EC"/>
</dbReference>
<keyword evidence="4" id="KW-0520">NAD</keyword>
<evidence type="ECO:0000313" key="10">
    <source>
        <dbReference type="EMBL" id="ATR78246.1"/>
    </source>
</evidence>
<dbReference type="STRING" id="34062.AXE82_09430"/>
<dbReference type="Gene3D" id="1.10.1040.10">
    <property type="entry name" value="N-(1-d-carboxylethyl)-l-norvaline Dehydrogenase, domain 2"/>
    <property type="match status" value="1"/>
</dbReference>
<dbReference type="InterPro" id="IPR008927">
    <property type="entry name" value="6-PGluconate_DH-like_C_sf"/>
</dbReference>
<evidence type="ECO:0000313" key="11">
    <source>
        <dbReference type="Proteomes" id="UP000229340"/>
    </source>
</evidence>
<dbReference type="EMBL" id="CP024443">
    <property type="protein sequence ID" value="ATR78246.1"/>
    <property type="molecule type" value="Genomic_DNA"/>
</dbReference>
<sequence>MTTANTSSIKQVTVAGGGVLGSQIAMQNAFFGFNVTIFDKEPEKVKERIAKLMPIYAKFYDKSPAQAQVITHAIRYVSDLGEAVAQADLVIEALPEVLEIKNEFYKALAKLAPSHTIFASNSSTLIPSQMVEATGRPDKFLALHFANRIWVNNTAEVMGSAHTDPAVFDSIVAYAKAIGMVALPLNKEQPGYILNTLLVPFLNAGMHLYANDIADPHTVDKTWMIGTGAPMGPFAMMDIVGVNTIVNISQQKAKTGSKTAERFIQKLQTELIDKGRTGFEVGKGFYDYPNPAYKDPDFLK</sequence>
<dbReference type="InterPro" id="IPR006176">
    <property type="entry name" value="3-OHacyl-CoA_DH_NAD-bd"/>
</dbReference>
<evidence type="ECO:0000256" key="3">
    <source>
        <dbReference type="ARBA" id="ARBA00023002"/>
    </source>
</evidence>
<proteinExistence type="predicted"/>
<dbReference type="RefSeq" id="WP_100269579.1">
    <property type="nucleotide sequence ID" value="NZ_CP024443.1"/>
</dbReference>
<gene>
    <name evidence="10" type="ORF">NP7_02565</name>
</gene>
<dbReference type="Pfam" id="PF02737">
    <property type="entry name" value="3HCDH_N"/>
    <property type="match status" value="1"/>
</dbReference>
<dbReference type="InterPro" id="IPR006108">
    <property type="entry name" value="3HC_DH_C"/>
</dbReference>
<dbReference type="PIRSF" id="PIRSF000105">
    <property type="entry name" value="HCDH"/>
    <property type="match status" value="1"/>
</dbReference>
<dbReference type="Gene3D" id="3.40.50.720">
    <property type="entry name" value="NAD(P)-binding Rossmann-like Domain"/>
    <property type="match status" value="1"/>
</dbReference>
<evidence type="ECO:0000256" key="1">
    <source>
        <dbReference type="ARBA" id="ARBA00005005"/>
    </source>
</evidence>
<dbReference type="InterPro" id="IPR036291">
    <property type="entry name" value="NAD(P)-bd_dom_sf"/>
</dbReference>
<evidence type="ECO:0000256" key="5">
    <source>
        <dbReference type="ARBA" id="ARBA00023098"/>
    </source>
</evidence>
<evidence type="ECO:0000256" key="2">
    <source>
        <dbReference type="ARBA" id="ARBA00022832"/>
    </source>
</evidence>
<dbReference type="InterPro" id="IPR013328">
    <property type="entry name" value="6PGD_dom2"/>
</dbReference>
<dbReference type="InterPro" id="IPR022694">
    <property type="entry name" value="3-OHacyl-CoA_DH"/>
</dbReference>
<dbReference type="Pfam" id="PF00725">
    <property type="entry name" value="3HCDH"/>
    <property type="match status" value="1"/>
</dbReference>
<evidence type="ECO:0000259" key="8">
    <source>
        <dbReference type="Pfam" id="PF00725"/>
    </source>
</evidence>
<dbReference type="NCBIfam" id="NF006143">
    <property type="entry name" value="PRK08293.1"/>
    <property type="match status" value="1"/>
</dbReference>
<keyword evidence="2" id="KW-0276">Fatty acid metabolism</keyword>
<feature type="domain" description="3-hydroxyacyl-CoA dehydrogenase C-terminal" evidence="8">
    <location>
        <begin position="191"/>
        <end position="288"/>
    </location>
</feature>
<dbReference type="GO" id="GO:0070403">
    <property type="term" value="F:NAD+ binding"/>
    <property type="evidence" value="ECO:0007669"/>
    <property type="project" value="InterPro"/>
</dbReference>
<dbReference type="GO" id="GO:0008691">
    <property type="term" value="F:3-hydroxybutyryl-CoA dehydrogenase activity"/>
    <property type="evidence" value="ECO:0007669"/>
    <property type="project" value="UniProtKB-EC"/>
</dbReference>
<dbReference type="Proteomes" id="UP000229340">
    <property type="component" value="Chromosome"/>
</dbReference>
<protein>
    <submittedName>
        <fullName evidence="10">3-hydroxybutyryl-CoA dehydrogenase</fullName>
        <ecNumber evidence="10">1.1.1.157</ecNumber>
    </submittedName>
</protein>
<evidence type="ECO:0000256" key="4">
    <source>
        <dbReference type="ARBA" id="ARBA00023027"/>
    </source>
</evidence>
<dbReference type="PANTHER" id="PTHR43561:SF3">
    <property type="entry name" value="HYDROXYACYL-COENZYME A DEHYDROGENASE, MITOCHONDRIAL"/>
    <property type="match status" value="1"/>
</dbReference>
<dbReference type="SUPFAM" id="SSF51735">
    <property type="entry name" value="NAD(P)-binding Rossmann-fold domains"/>
    <property type="match status" value="1"/>
</dbReference>
<dbReference type="EC" id="1.1.1.157" evidence="10"/>
<dbReference type="PANTHER" id="PTHR43561">
    <property type="match status" value="1"/>
</dbReference>
<keyword evidence="3 10" id="KW-0560">Oxidoreductase</keyword>
<comment type="pathway">
    <text evidence="1">Lipid metabolism; fatty acid beta-oxidation.</text>
</comment>
<dbReference type="SUPFAM" id="SSF48179">
    <property type="entry name" value="6-phosphogluconate dehydrogenase C-terminal domain-like"/>
    <property type="match status" value="1"/>
</dbReference>
<evidence type="ECO:0000256" key="6">
    <source>
        <dbReference type="ARBA" id="ARBA00049556"/>
    </source>
</evidence>
<evidence type="ECO:0000259" key="9">
    <source>
        <dbReference type="Pfam" id="PF02737"/>
    </source>
</evidence>
<dbReference type="GO" id="GO:0006635">
    <property type="term" value="P:fatty acid beta-oxidation"/>
    <property type="evidence" value="ECO:0007669"/>
    <property type="project" value="TreeGrafter"/>
</dbReference>
<name>A0A2D2LTA5_FAUOS</name>
<organism evidence="10 11">
    <name type="scientific">Faucicola osloensis</name>
    <name type="common">Moraxella osloensis</name>
    <dbReference type="NCBI Taxonomy" id="34062"/>
    <lineage>
        <taxon>Bacteria</taxon>
        <taxon>Pseudomonadati</taxon>
        <taxon>Pseudomonadota</taxon>
        <taxon>Gammaproteobacteria</taxon>
        <taxon>Moraxellales</taxon>
        <taxon>Moraxellaceae</taxon>
        <taxon>Faucicola</taxon>
    </lineage>
</organism>
<feature type="domain" description="3-hydroxyacyl-CoA dehydrogenase NAD binding" evidence="9">
    <location>
        <begin position="11"/>
        <end position="185"/>
    </location>
</feature>
<reference evidence="11" key="1">
    <citation type="submission" date="2017-11" db="EMBL/GenBank/DDBJ databases">
        <title>Complete genome sequence of Moraxella osloensis NP7 isolated from human skin.</title>
        <authorList>
            <person name="Lee K."/>
            <person name="Lim J.Y."/>
            <person name="Hwang I."/>
        </authorList>
    </citation>
    <scope>NUCLEOTIDE SEQUENCE [LARGE SCALE GENOMIC DNA]</scope>
    <source>
        <strain evidence="11">NP7</strain>
    </source>
</reference>
<dbReference type="InterPro" id="IPR052242">
    <property type="entry name" value="Mito_3-hydroxyacyl-CoA_DH"/>
</dbReference>
<dbReference type="AlphaFoldDB" id="A0A2D2LTA5"/>
<feature type="site" description="Important for catalytic activity" evidence="7">
    <location>
        <position position="144"/>
    </location>
</feature>
<accession>A0A2D2LTA5</accession>
<evidence type="ECO:0000256" key="7">
    <source>
        <dbReference type="PIRSR" id="PIRSR000105-1"/>
    </source>
</evidence>
<comment type="catalytic activity">
    <reaction evidence="6">
        <text>a (3S)-3-hydroxyacyl-CoA + NAD(+) = a 3-oxoacyl-CoA + NADH + H(+)</text>
        <dbReference type="Rhea" id="RHEA:22432"/>
        <dbReference type="ChEBI" id="CHEBI:15378"/>
        <dbReference type="ChEBI" id="CHEBI:57318"/>
        <dbReference type="ChEBI" id="CHEBI:57540"/>
        <dbReference type="ChEBI" id="CHEBI:57945"/>
        <dbReference type="ChEBI" id="CHEBI:90726"/>
        <dbReference type="EC" id="1.1.1.35"/>
    </reaction>
</comment>